<accession>A0ABW5DFL6</accession>
<dbReference type="PANTHER" id="PTHR42899">
    <property type="entry name" value="SPERMATOGENESIS-ASSOCIATED PROTEIN 20"/>
    <property type="match status" value="1"/>
</dbReference>
<evidence type="ECO:0000313" key="2">
    <source>
        <dbReference type="EMBL" id="MFD2259338.1"/>
    </source>
</evidence>
<dbReference type="EMBL" id="JBHUIR010000020">
    <property type="protein sequence ID" value="MFD2259338.1"/>
    <property type="molecule type" value="Genomic_DNA"/>
</dbReference>
<comment type="caution">
    <text evidence="2">The sequence shown here is derived from an EMBL/GenBank/DDBJ whole genome shotgun (WGS) entry which is preliminary data.</text>
</comment>
<dbReference type="Pfam" id="PF03190">
    <property type="entry name" value="Thioredox_DsbH"/>
    <property type="match status" value="1"/>
</dbReference>
<dbReference type="SUPFAM" id="SSF52833">
    <property type="entry name" value="Thioredoxin-like"/>
    <property type="match status" value="1"/>
</dbReference>
<sequence length="667" mass="74451">MALPQKNLLVNETSPYLLQHRDNPVHWRPWSAAALHEAKQLDRPILLSIGYAACHWCHVMAHECFEDEQVAEVMNRYFVNIKVDREERPDIDQIYMTSLQAMGDQGGWPLTMFLTPDGKPFWGGTYFPKEPKFGRPGFIEILNAIHQAWQEQRRTLVESADALASHVQNVLSPQKGGKEFQPSALHALANRIGTTMDRERGGMKGAPKFPNVPFLNLLWLDWLEYGTAEHRDMVLTTLRAILSGGIYDHVGGGMSRYSTDDEWLVPHFEKMLYDNAQIISLCCQAYGETGDPLFRVRVEETVKWMLNEMWLAQGGFASSLDADSEGKEGKYYTWTEDELVSVLGKDGAEELLQTYQLSKPATWEGGPILHRSASPNILEEPSERRLHTLKHKLADARKARVRPGCDDKILIDWNGLAINALAEAGRVFSRPEWIEAAQSVYAFIQSTMRDGRLPHSVRGDAMLFPGLSSDYAAMIKASLALYQATWNEDYLVQAEQWAEMLNRWHGDEKGEGYYLTASDSRDVPVRIRGDIDEAIPSPSSQIIEALTKLAIITGNDTLYDKALKAAASASARVETLLYGQVGVVYASAIAQKPHKLMLHDGSGALLAKANRILDPRRVDIRLGSEPAKAEKAAGISVDRSKNAAWLCVGQSCLAPITDPAELRKALL</sequence>
<dbReference type="Gene3D" id="1.50.10.10">
    <property type="match status" value="1"/>
</dbReference>
<organism evidence="2 3">
    <name type="scientific">Chelativorans composti</name>
    <dbReference type="NCBI Taxonomy" id="768533"/>
    <lineage>
        <taxon>Bacteria</taxon>
        <taxon>Pseudomonadati</taxon>
        <taxon>Pseudomonadota</taxon>
        <taxon>Alphaproteobacteria</taxon>
        <taxon>Hyphomicrobiales</taxon>
        <taxon>Phyllobacteriaceae</taxon>
        <taxon>Chelativorans</taxon>
    </lineage>
</organism>
<protein>
    <submittedName>
        <fullName evidence="2">Thioredoxin domain-containing protein</fullName>
    </submittedName>
</protein>
<keyword evidence="3" id="KW-1185">Reference proteome</keyword>
<dbReference type="Proteomes" id="UP001597373">
    <property type="component" value="Unassembled WGS sequence"/>
</dbReference>
<evidence type="ECO:0000313" key="3">
    <source>
        <dbReference type="Proteomes" id="UP001597373"/>
    </source>
</evidence>
<reference evidence="3" key="1">
    <citation type="journal article" date="2019" name="Int. J. Syst. Evol. Microbiol.">
        <title>The Global Catalogue of Microorganisms (GCM) 10K type strain sequencing project: providing services to taxonomists for standard genome sequencing and annotation.</title>
        <authorList>
            <consortium name="The Broad Institute Genomics Platform"/>
            <consortium name="The Broad Institute Genome Sequencing Center for Infectious Disease"/>
            <person name="Wu L."/>
            <person name="Ma J."/>
        </authorList>
    </citation>
    <scope>NUCLEOTIDE SEQUENCE [LARGE SCALE GENOMIC DNA]</scope>
    <source>
        <strain evidence="3">KCTC 23707</strain>
    </source>
</reference>
<dbReference type="InterPro" id="IPR024705">
    <property type="entry name" value="Ssp411"/>
</dbReference>
<dbReference type="InterPro" id="IPR036249">
    <property type="entry name" value="Thioredoxin-like_sf"/>
</dbReference>
<dbReference type="PANTHER" id="PTHR42899:SF1">
    <property type="entry name" value="SPERMATOGENESIS-ASSOCIATED PROTEIN 20"/>
    <property type="match status" value="1"/>
</dbReference>
<gene>
    <name evidence="2" type="ORF">ACFSMZ_06125</name>
</gene>
<dbReference type="InterPro" id="IPR008928">
    <property type="entry name" value="6-hairpin_glycosidase_sf"/>
</dbReference>
<dbReference type="InterPro" id="IPR004879">
    <property type="entry name" value="Ssp411-like_TRX"/>
</dbReference>
<feature type="domain" description="Spermatogenesis-associated protein 20-like TRX" evidence="1">
    <location>
        <begin position="7"/>
        <end position="167"/>
    </location>
</feature>
<dbReference type="PIRSF" id="PIRSF006402">
    <property type="entry name" value="UCP006402_thioredoxin"/>
    <property type="match status" value="1"/>
</dbReference>
<dbReference type="InterPro" id="IPR012341">
    <property type="entry name" value="6hp_glycosidase-like_sf"/>
</dbReference>
<dbReference type="Gene3D" id="3.40.30.10">
    <property type="entry name" value="Glutaredoxin"/>
    <property type="match status" value="1"/>
</dbReference>
<dbReference type="CDD" id="cd02955">
    <property type="entry name" value="SSP411"/>
    <property type="match status" value="1"/>
</dbReference>
<dbReference type="SUPFAM" id="SSF48208">
    <property type="entry name" value="Six-hairpin glycosidases"/>
    <property type="match status" value="1"/>
</dbReference>
<evidence type="ECO:0000259" key="1">
    <source>
        <dbReference type="Pfam" id="PF03190"/>
    </source>
</evidence>
<name>A0ABW5DFL6_9HYPH</name>
<proteinExistence type="predicted"/>
<dbReference type="RefSeq" id="WP_345098651.1">
    <property type="nucleotide sequence ID" value="NZ_BAABGS010000018.1"/>
</dbReference>